<dbReference type="Proteomes" id="UP000005396">
    <property type="component" value="Unassembled WGS sequence"/>
</dbReference>
<comment type="caution">
    <text evidence="1">The sequence shown here is derived from an EMBL/GenBank/DDBJ whole genome shotgun (WGS) entry which is preliminary data.</text>
</comment>
<evidence type="ECO:0000313" key="1">
    <source>
        <dbReference type="EMBL" id="EDP16270.1"/>
    </source>
</evidence>
<dbReference type="EMBL" id="ABCC02000030">
    <property type="protein sequence ID" value="EDP16270.1"/>
    <property type="molecule type" value="Genomic_DNA"/>
</dbReference>
<dbReference type="HOGENOM" id="CLU_2750603_0_0_9"/>
<organism evidence="1 2">
    <name type="scientific">Enterocloster bolteae (strain ATCC BAA-613 / DSM 15670 / CCUG 46953 / JCM 12243 / WAL 16351)</name>
    <name type="common">Clostridium bolteae</name>
    <dbReference type="NCBI Taxonomy" id="411902"/>
    <lineage>
        <taxon>Bacteria</taxon>
        <taxon>Bacillati</taxon>
        <taxon>Bacillota</taxon>
        <taxon>Clostridia</taxon>
        <taxon>Lachnospirales</taxon>
        <taxon>Lachnospiraceae</taxon>
        <taxon>Enterocloster</taxon>
    </lineage>
</organism>
<dbReference type="AlphaFoldDB" id="A8RSS3"/>
<reference evidence="1 2" key="2">
    <citation type="submission" date="2007-09" db="EMBL/GenBank/DDBJ databases">
        <title>Draft genome sequence of Clostridium bolteae (ATCC BAA-613).</title>
        <authorList>
            <person name="Sudarsanam P."/>
            <person name="Ley R."/>
            <person name="Guruge J."/>
            <person name="Turnbaugh P.J."/>
            <person name="Mahowald M."/>
            <person name="Liep D."/>
            <person name="Gordon J."/>
        </authorList>
    </citation>
    <scope>NUCLEOTIDE SEQUENCE [LARGE SCALE GENOMIC DNA]</scope>
    <source>
        <strain evidence="2">ATCC BAA-613 / DSM 15670 / CCUG 46953 / JCM 12243 / WAL 16351</strain>
    </source>
</reference>
<proteinExistence type="predicted"/>
<protein>
    <submittedName>
        <fullName evidence="1">Uncharacterized protein</fullName>
    </submittedName>
</protein>
<dbReference type="PaxDb" id="411902-CLOBOL_03422"/>
<gene>
    <name evidence="1" type="ORF">CLOBOL_03422</name>
</gene>
<sequence>MDTYVVAYIVLEQLLATSMLIVPRWAGIIQVVEAILHHLLCILYLREILLPRLDMISFEHILYIQNSHFL</sequence>
<name>A8RSS3_ENTBW</name>
<reference evidence="1 2" key="1">
    <citation type="submission" date="2007-08" db="EMBL/GenBank/DDBJ databases">
        <authorList>
            <person name="Fulton L."/>
            <person name="Clifton S."/>
            <person name="Fulton B."/>
            <person name="Xu J."/>
            <person name="Minx P."/>
            <person name="Pepin K.H."/>
            <person name="Johnson M."/>
            <person name="Thiruvilangam P."/>
            <person name="Bhonagiri V."/>
            <person name="Nash W.E."/>
            <person name="Mardis E.R."/>
            <person name="Wilson R.K."/>
        </authorList>
    </citation>
    <scope>NUCLEOTIDE SEQUENCE [LARGE SCALE GENOMIC DNA]</scope>
    <source>
        <strain evidence="2">ATCC BAA-613 / DSM 15670 / CCUG 46953 / JCM 12243 / WAL 16351</strain>
    </source>
</reference>
<evidence type="ECO:0000313" key="2">
    <source>
        <dbReference type="Proteomes" id="UP000005396"/>
    </source>
</evidence>
<accession>A8RSS3</accession>